<dbReference type="EMBL" id="MT142270">
    <property type="protein sequence ID" value="QJA77219.1"/>
    <property type="molecule type" value="Genomic_DNA"/>
</dbReference>
<dbReference type="EMBL" id="MT144812">
    <property type="protein sequence ID" value="QJH99847.1"/>
    <property type="molecule type" value="Genomic_DNA"/>
</dbReference>
<accession>A0A6H1ZW68</accession>
<proteinExistence type="predicted"/>
<protein>
    <recommendedName>
        <fullName evidence="6">Portal protein</fullName>
    </recommendedName>
</protein>
<organism evidence="2">
    <name type="scientific">viral metagenome</name>
    <dbReference type="NCBI Taxonomy" id="1070528"/>
    <lineage>
        <taxon>unclassified sequences</taxon>
        <taxon>metagenomes</taxon>
        <taxon>organismal metagenomes</taxon>
    </lineage>
</organism>
<evidence type="ECO:0008006" key="6">
    <source>
        <dbReference type="Google" id="ProtNLM"/>
    </source>
</evidence>
<evidence type="ECO:0000256" key="1">
    <source>
        <dbReference type="SAM" id="MobiDB-lite"/>
    </source>
</evidence>
<dbReference type="EMBL" id="MT142886">
    <property type="protein sequence ID" value="QJA90032.1"/>
    <property type="molecule type" value="Genomic_DNA"/>
</dbReference>
<feature type="compositionally biased region" description="Polar residues" evidence="1">
    <location>
        <begin position="373"/>
        <end position="384"/>
    </location>
</feature>
<evidence type="ECO:0000313" key="5">
    <source>
        <dbReference type="EMBL" id="QJH99847.1"/>
    </source>
</evidence>
<evidence type="ECO:0000313" key="3">
    <source>
        <dbReference type="EMBL" id="QJA77219.1"/>
    </source>
</evidence>
<feature type="compositionally biased region" description="Basic and acidic residues" evidence="1">
    <location>
        <begin position="387"/>
        <end position="407"/>
    </location>
</feature>
<evidence type="ECO:0000313" key="4">
    <source>
        <dbReference type="EMBL" id="QJA90032.1"/>
    </source>
</evidence>
<dbReference type="AlphaFoldDB" id="A0A6H1ZW68"/>
<evidence type="ECO:0000313" key="2">
    <source>
        <dbReference type="EMBL" id="QJA52176.1"/>
    </source>
</evidence>
<feature type="region of interest" description="Disordered" evidence="1">
    <location>
        <begin position="340"/>
        <end position="407"/>
    </location>
</feature>
<sequence>MLVDDYTLSAYKPNQKPSKSDQKFIDILAKRLENVDENTTGFSVPMALSDIILQMGRNILTSDNASAALFIQLNDDYTVDRFNALDCDRVFFETPYGSNREIPYIYDNGRKVMLDCINFLWQPLDVNAEEIEGNNPLRPGIRTSFTKMEFLESLRKVLKNQAWPKVKVVLDEKAVINSAPAEVRQDPEMLIDYLNKYMKIVEEQFTGIEPDQNLIFYDTVKEIGFLESSQRFDPTPIAKLIESELISSYKAPPSTVGQGGSTRTGEGLASAELVIFRRSIKAYRKVIERVLSRAFTLAMRLDGRQGYAVFELNEFSLRPPMENAQFESIVQDNTIQAWESGSIGDKEKDRKIRKMQGLQGDAPDDASVKPFSGKSNKQTDRTAVTNESKEKKREETRKNQKTGNDKK</sequence>
<dbReference type="EMBL" id="MT144319">
    <property type="protein sequence ID" value="QJA52176.1"/>
    <property type="molecule type" value="Genomic_DNA"/>
</dbReference>
<gene>
    <name evidence="3" type="ORF">MM415A01350_0003</name>
    <name evidence="4" type="ORF">MM415B02456_0007</name>
    <name evidence="2" type="ORF">TM448A02523_0007</name>
    <name evidence="5" type="ORF">TM448B01720_0009</name>
</gene>
<reference evidence="2" key="1">
    <citation type="submission" date="2020-03" db="EMBL/GenBank/DDBJ databases">
        <title>The deep terrestrial virosphere.</title>
        <authorList>
            <person name="Holmfeldt K."/>
            <person name="Nilsson E."/>
            <person name="Simone D."/>
            <person name="Lopez-Fernandez M."/>
            <person name="Wu X."/>
            <person name="de Brujin I."/>
            <person name="Lundin D."/>
            <person name="Andersson A."/>
            <person name="Bertilsson S."/>
            <person name="Dopson M."/>
        </authorList>
    </citation>
    <scope>NUCLEOTIDE SEQUENCE</scope>
    <source>
        <strain evidence="3">MM415A01350</strain>
        <strain evidence="4">MM415B02456</strain>
        <strain evidence="2">TM448A02523</strain>
        <strain evidence="5">TM448B01720</strain>
    </source>
</reference>
<name>A0A6H1ZW68_9ZZZZ</name>